<feature type="region of interest" description="Disordered" evidence="1">
    <location>
        <begin position="41"/>
        <end position="65"/>
    </location>
</feature>
<feature type="domain" description="MAM" evidence="2">
    <location>
        <begin position="3"/>
        <end position="56"/>
    </location>
</feature>
<proteinExistence type="predicted"/>
<evidence type="ECO:0000256" key="1">
    <source>
        <dbReference type="SAM" id="MobiDB-lite"/>
    </source>
</evidence>
<sequence length="179" mass="18985">MQDICDFGSENDLITCDWVNRNGSSLQWQAGAGTLANWLGGPTVDAGSGDDSERDGRHSLSAGSTSECLEGKEELFLASLGIRPDPDHPTPRGGGCSFLYNDLDTSLGLGVKGCCASHACWFVDRVHSPVALRTSSGDLLMRVCSRYGSACLSYTCPKLLQAASILAALGHSPFLLSWQ</sequence>
<dbReference type="InterPro" id="IPR000998">
    <property type="entry name" value="MAM_dom"/>
</dbReference>
<name>A0A7R9B230_TIMSH</name>
<protein>
    <recommendedName>
        <fullName evidence="2">MAM domain-containing protein</fullName>
    </recommendedName>
</protein>
<dbReference type="AlphaFoldDB" id="A0A7R9B230"/>
<organism evidence="3">
    <name type="scientific">Timema shepardi</name>
    <name type="common">Walking stick</name>
    <dbReference type="NCBI Taxonomy" id="629360"/>
    <lineage>
        <taxon>Eukaryota</taxon>
        <taxon>Metazoa</taxon>
        <taxon>Ecdysozoa</taxon>
        <taxon>Arthropoda</taxon>
        <taxon>Hexapoda</taxon>
        <taxon>Insecta</taxon>
        <taxon>Pterygota</taxon>
        <taxon>Neoptera</taxon>
        <taxon>Polyneoptera</taxon>
        <taxon>Phasmatodea</taxon>
        <taxon>Timematodea</taxon>
        <taxon>Timematoidea</taxon>
        <taxon>Timematidae</taxon>
        <taxon>Timema</taxon>
    </lineage>
</organism>
<accession>A0A7R9B230</accession>
<evidence type="ECO:0000259" key="2">
    <source>
        <dbReference type="PROSITE" id="PS50060"/>
    </source>
</evidence>
<evidence type="ECO:0000313" key="3">
    <source>
        <dbReference type="EMBL" id="CAD7264939.1"/>
    </source>
</evidence>
<gene>
    <name evidence="3" type="ORF">TSIB3V08_LOCUS8985</name>
</gene>
<reference evidence="3" key="1">
    <citation type="submission" date="2020-11" db="EMBL/GenBank/DDBJ databases">
        <authorList>
            <person name="Tran Van P."/>
        </authorList>
    </citation>
    <scope>NUCLEOTIDE SEQUENCE</scope>
</reference>
<dbReference type="PROSITE" id="PS50060">
    <property type="entry name" value="MAM_2"/>
    <property type="match status" value="1"/>
</dbReference>
<dbReference type="EMBL" id="OC004929">
    <property type="protein sequence ID" value="CAD7264939.1"/>
    <property type="molecule type" value="Genomic_DNA"/>
</dbReference>
<dbReference type="GO" id="GO:0016020">
    <property type="term" value="C:membrane"/>
    <property type="evidence" value="ECO:0007669"/>
    <property type="project" value="InterPro"/>
</dbReference>